<dbReference type="Proteomes" id="UP001164539">
    <property type="component" value="Chromosome 4"/>
</dbReference>
<reference evidence="1 2" key="1">
    <citation type="journal article" date="2023" name="Science">
        <title>Complex scaffold remodeling in plant triterpene biosynthesis.</title>
        <authorList>
            <person name="De La Pena R."/>
            <person name="Hodgson H."/>
            <person name="Liu J.C."/>
            <person name="Stephenson M.J."/>
            <person name="Martin A.C."/>
            <person name="Owen C."/>
            <person name="Harkess A."/>
            <person name="Leebens-Mack J."/>
            <person name="Jimenez L.E."/>
            <person name="Osbourn A."/>
            <person name="Sattely E.S."/>
        </authorList>
    </citation>
    <scope>NUCLEOTIDE SEQUENCE [LARGE SCALE GENOMIC DNA]</scope>
    <source>
        <strain evidence="2">cv. JPN11</strain>
        <tissue evidence="1">Leaf</tissue>
    </source>
</reference>
<evidence type="ECO:0000313" key="2">
    <source>
        <dbReference type="Proteomes" id="UP001164539"/>
    </source>
</evidence>
<comment type="caution">
    <text evidence="1">The sequence shown here is derived from an EMBL/GenBank/DDBJ whole genome shotgun (WGS) entry which is preliminary data.</text>
</comment>
<proteinExistence type="predicted"/>
<organism evidence="1 2">
    <name type="scientific">Melia azedarach</name>
    <name type="common">Chinaberry tree</name>
    <dbReference type="NCBI Taxonomy" id="155640"/>
    <lineage>
        <taxon>Eukaryota</taxon>
        <taxon>Viridiplantae</taxon>
        <taxon>Streptophyta</taxon>
        <taxon>Embryophyta</taxon>
        <taxon>Tracheophyta</taxon>
        <taxon>Spermatophyta</taxon>
        <taxon>Magnoliopsida</taxon>
        <taxon>eudicotyledons</taxon>
        <taxon>Gunneridae</taxon>
        <taxon>Pentapetalae</taxon>
        <taxon>rosids</taxon>
        <taxon>malvids</taxon>
        <taxon>Sapindales</taxon>
        <taxon>Meliaceae</taxon>
        <taxon>Melia</taxon>
    </lineage>
</organism>
<name>A0ACC1YAX7_MELAZ</name>
<accession>A0ACC1YAX7</accession>
<dbReference type="EMBL" id="CM051397">
    <property type="protein sequence ID" value="KAJ4720906.1"/>
    <property type="molecule type" value="Genomic_DNA"/>
</dbReference>
<gene>
    <name evidence="1" type="ORF">OWV82_008658</name>
</gene>
<sequence length="287" mass="31310">MNSTLKIFFLLSEILSGIFPHLATASEYNTLVYKNCSNQTITGSTDSHSKTLSSLFHELLPHSSESQFFKATAGDVNHGVSGLFQCRGDLSSNDCYDCVNSLPELSNSLCNQAAAGRIQLHGCYFHYEADEFNIHETSKYEYMQKICGQKAAGIGFEEVRDEAFAAMEIGVTEGNGFYSGGYESVHTMAQCEGDLEGCDCGECVSIAAQIAREECIDSISGQIYMDRCYISYSYYPHGVPDNSHKDHEGSGNNIGKSVAIVLGGAAAVALAFIFLMFIKSCRKKDDI</sequence>
<evidence type="ECO:0000313" key="1">
    <source>
        <dbReference type="EMBL" id="KAJ4720906.1"/>
    </source>
</evidence>
<keyword evidence="2" id="KW-1185">Reference proteome</keyword>
<protein>
    <submittedName>
        <fullName evidence="1">Cysteine-rich repeat secretory protein 3-like</fullName>
    </submittedName>
</protein>